<evidence type="ECO:0000313" key="3">
    <source>
        <dbReference type="Proteomes" id="UP000000253"/>
    </source>
</evidence>
<sequence>MDVDKILEFELYGKFAHFKKFYSNASSLTYSVPPRTVLMGIVASVLEEKRDSYYNWLSKDNAGFGIQILSESRKGMYNTNYIGKNGTSPTSVEIVMPVNHNVRYMVYFYSTDQEKYELFKKRLIDENWGYGLYFGQRQFRAFAKFHKEYVGAEIVRKNDFDGLVSTCISENNIIDINFEKEKQLLRERMPIDFNGSRESSNKSEIIYEKSGKPISGKFKEVFGISNKNICFLE</sequence>
<dbReference type="RefSeq" id="WP_011868533.1">
    <property type="nucleotide sequence ID" value="NC_009135.1"/>
</dbReference>
<dbReference type="Pfam" id="PF09704">
    <property type="entry name" value="Cas_Cas5d"/>
    <property type="match status" value="1"/>
</dbReference>
<evidence type="ECO:0000313" key="2">
    <source>
        <dbReference type="EMBL" id="ABO35079.1"/>
    </source>
</evidence>
<dbReference type="HOGENOM" id="CLU_090888_1_0_2"/>
<dbReference type="Proteomes" id="UP000000253">
    <property type="component" value="Chromosome"/>
</dbReference>
<dbReference type="EMBL" id="CP000609">
    <property type="protein sequence ID" value="ABO35079.1"/>
    <property type="molecule type" value="Genomic_DNA"/>
</dbReference>
<dbReference type="GO" id="GO:0051607">
    <property type="term" value="P:defense response to virus"/>
    <property type="evidence" value="ECO:0007669"/>
    <property type="project" value="UniProtKB-KW"/>
</dbReference>
<dbReference type="InterPro" id="IPR021124">
    <property type="entry name" value="CRISPR-assoc_prot_Cas5"/>
</dbReference>
<reference evidence="2 3" key="1">
    <citation type="submission" date="2007-03" db="EMBL/GenBank/DDBJ databases">
        <title>Complete sequence of chromosome of Methanococcus maripaludis C5.</title>
        <authorList>
            <consortium name="US DOE Joint Genome Institute"/>
            <person name="Copeland A."/>
            <person name="Lucas S."/>
            <person name="Lapidus A."/>
            <person name="Barry K."/>
            <person name="Glavina del Rio T."/>
            <person name="Dalin E."/>
            <person name="Tice H."/>
            <person name="Pitluck S."/>
            <person name="Chertkov O."/>
            <person name="Brettin T."/>
            <person name="Bruce D."/>
            <person name="Han C."/>
            <person name="Detter J.C."/>
            <person name="Schmutz J."/>
            <person name="Larimer F."/>
            <person name="Land M."/>
            <person name="Hauser L."/>
            <person name="Kyrpides N."/>
            <person name="Mikhailova N."/>
            <person name="Sieprawska-Lupa M."/>
            <person name="Whitman W.B."/>
            <person name="Richardson P."/>
        </authorList>
    </citation>
    <scope>NUCLEOTIDE SEQUENCE [LARGE SCALE GENOMIC DNA]</scope>
    <source>
        <strain evidence="3">C5 / ATCC BAA-1333</strain>
    </source>
</reference>
<dbReference type="GeneID" id="25393246"/>
<dbReference type="OrthoDB" id="42959at2157"/>
<evidence type="ECO:0000256" key="1">
    <source>
        <dbReference type="ARBA" id="ARBA00023118"/>
    </source>
</evidence>
<dbReference type="AlphaFoldDB" id="A4FXZ5"/>
<dbReference type="GO" id="GO:0043571">
    <property type="term" value="P:maintenance of CRISPR repeat elements"/>
    <property type="evidence" value="ECO:0007669"/>
    <property type="project" value="InterPro"/>
</dbReference>
<name>A4FXZ5_METM5</name>
<keyword evidence="1" id="KW-0051">Antiviral defense</keyword>
<organism evidence="2 3">
    <name type="scientific">Methanococcus maripaludis (strain C5 / ATCC BAA-1333)</name>
    <dbReference type="NCBI Taxonomy" id="402880"/>
    <lineage>
        <taxon>Archaea</taxon>
        <taxon>Methanobacteriati</taxon>
        <taxon>Methanobacteriota</taxon>
        <taxon>Methanomada group</taxon>
        <taxon>Methanococci</taxon>
        <taxon>Methanococcales</taxon>
        <taxon>Methanococcaceae</taxon>
        <taxon>Methanococcus</taxon>
    </lineage>
</organism>
<gene>
    <name evidence="2" type="ordered locus">MmarC5_0769</name>
</gene>
<dbReference type="InterPro" id="IPR013422">
    <property type="entry name" value="CRISPR-assoc_prot_Cas5_N"/>
</dbReference>
<proteinExistence type="predicted"/>
<dbReference type="KEGG" id="mmq:MmarC5_0769"/>
<dbReference type="Gene3D" id="3.30.70.2660">
    <property type="match status" value="1"/>
</dbReference>
<protein>
    <submittedName>
        <fullName evidence="2">CRISPR-associated protein, Cas5h family</fullName>
    </submittedName>
</protein>
<accession>A4FXZ5</accession>
<dbReference type="STRING" id="402880.MmarC5_0769"/>
<dbReference type="NCBIfam" id="TIGR02593">
    <property type="entry name" value="CRISPR_cas5"/>
    <property type="match status" value="1"/>
</dbReference>
<dbReference type="eggNOG" id="arCOG02758">
    <property type="taxonomic scope" value="Archaea"/>
</dbReference>